<keyword evidence="1" id="KW-0732">Signal</keyword>
<reference evidence="3 4" key="1">
    <citation type="submission" date="2016-11" db="EMBL/GenBank/DDBJ databases">
        <authorList>
            <person name="Jaros S."/>
            <person name="Januszkiewicz K."/>
            <person name="Wedrychowicz H."/>
        </authorList>
    </citation>
    <scope>NUCLEOTIDE SEQUENCE [LARGE SCALE GENOMIC DNA]</scope>
    <source>
        <strain evidence="3 4">DSM 24574</strain>
    </source>
</reference>
<feature type="domain" description="DUF4440" evidence="2">
    <location>
        <begin position="31"/>
        <end position="139"/>
    </location>
</feature>
<dbReference type="SUPFAM" id="SSF54427">
    <property type="entry name" value="NTF2-like"/>
    <property type="match status" value="1"/>
</dbReference>
<organism evidence="3 4">
    <name type="scientific">Chryseolinea serpens</name>
    <dbReference type="NCBI Taxonomy" id="947013"/>
    <lineage>
        <taxon>Bacteria</taxon>
        <taxon>Pseudomonadati</taxon>
        <taxon>Bacteroidota</taxon>
        <taxon>Cytophagia</taxon>
        <taxon>Cytophagales</taxon>
        <taxon>Fulvivirgaceae</taxon>
        <taxon>Chryseolinea</taxon>
    </lineage>
</organism>
<protein>
    <recommendedName>
        <fullName evidence="2">DUF4440 domain-containing protein</fullName>
    </recommendedName>
</protein>
<feature type="signal peptide" evidence="1">
    <location>
        <begin position="1"/>
        <end position="23"/>
    </location>
</feature>
<dbReference type="RefSeq" id="WP_073138003.1">
    <property type="nucleotide sequence ID" value="NZ_FQWQ01000003.1"/>
</dbReference>
<evidence type="ECO:0000256" key="1">
    <source>
        <dbReference type="SAM" id="SignalP"/>
    </source>
</evidence>
<evidence type="ECO:0000259" key="2">
    <source>
        <dbReference type="Pfam" id="PF14534"/>
    </source>
</evidence>
<gene>
    <name evidence="3" type="ORF">SAMN04488109_4263</name>
</gene>
<feature type="chain" id="PRO_5013382255" description="DUF4440 domain-containing protein" evidence="1">
    <location>
        <begin position="24"/>
        <end position="151"/>
    </location>
</feature>
<dbReference type="Gene3D" id="3.10.450.50">
    <property type="match status" value="1"/>
</dbReference>
<evidence type="ECO:0000313" key="4">
    <source>
        <dbReference type="Proteomes" id="UP000184212"/>
    </source>
</evidence>
<dbReference type="AlphaFoldDB" id="A0A1M5TTS1"/>
<keyword evidence="4" id="KW-1185">Reference proteome</keyword>
<dbReference type="Pfam" id="PF14534">
    <property type="entry name" value="DUF4440"/>
    <property type="match status" value="1"/>
</dbReference>
<dbReference type="InterPro" id="IPR027843">
    <property type="entry name" value="DUF4440"/>
</dbReference>
<dbReference type="InterPro" id="IPR032710">
    <property type="entry name" value="NTF2-like_dom_sf"/>
</dbReference>
<dbReference type="EMBL" id="FQWQ01000003">
    <property type="protein sequence ID" value="SHH53976.1"/>
    <property type="molecule type" value="Genomic_DNA"/>
</dbReference>
<proteinExistence type="predicted"/>
<dbReference type="OrthoDB" id="1442122at2"/>
<accession>A0A1M5TTS1</accession>
<name>A0A1M5TTS1_9BACT</name>
<dbReference type="Proteomes" id="UP000184212">
    <property type="component" value="Unassembled WGS sequence"/>
</dbReference>
<evidence type="ECO:0000313" key="3">
    <source>
        <dbReference type="EMBL" id="SHH53976.1"/>
    </source>
</evidence>
<sequence length="151" mass="16983">MKRFIQLLALLCCVTGVPPVASAQDPREPEIRRLEKLERESVLKGDSLPLFDKIWSPKMIVNTPANVVGTVEGTKAHFRSGDLHYLSFERNIEKIAFNDNVAIVMGGEVIKPQGKQINAGKVVTRRFTHVWQYGNNSWSLIARQATIIKVE</sequence>